<evidence type="ECO:0000313" key="3">
    <source>
        <dbReference type="Proteomes" id="UP000626109"/>
    </source>
</evidence>
<dbReference type="Proteomes" id="UP000626109">
    <property type="component" value="Unassembled WGS sequence"/>
</dbReference>
<dbReference type="EMBL" id="CAJNNW010031819">
    <property type="protein sequence ID" value="CAE8709232.1"/>
    <property type="molecule type" value="Genomic_DNA"/>
</dbReference>
<sequence length="334" mass="36966">MVPPTAWLLQTSFASAAIGLCVSSQAAAAAPLDRVLLDLPARYMWGWGPGVSGYCGSMSIQTAGIYYGNWLSQDAVRGTSGGQDAAHEILLDLEGCCTAIHACRALQMNCTSWSSETEFRPQHIGFLEWSRQAIRAGEPVIFGVYMRGHEHQKSGDHIVPMVGFDDTGVYLNDLHSNLTLRYEVDDFVRDSQHCTKGASEWEYCLPASVNYGMRVHGNLDANGELLPLRLSMSSGWEPDYSQEDQRHAAPVLLTAQITLSGLQPGSRYALLRYDDPETVPDRRFLDSAFVSRDDITAAGEQQTLEVHFPSNSTIFFRCVREDGYVRDMLSTIEV</sequence>
<organism evidence="2 3">
    <name type="scientific">Polarella glacialis</name>
    <name type="common">Dinoflagellate</name>
    <dbReference type="NCBI Taxonomy" id="89957"/>
    <lineage>
        <taxon>Eukaryota</taxon>
        <taxon>Sar</taxon>
        <taxon>Alveolata</taxon>
        <taxon>Dinophyceae</taxon>
        <taxon>Suessiales</taxon>
        <taxon>Suessiaceae</taxon>
        <taxon>Polarella</taxon>
    </lineage>
</organism>
<evidence type="ECO:0000313" key="2">
    <source>
        <dbReference type="EMBL" id="CAE8709232.1"/>
    </source>
</evidence>
<feature type="signal peptide" evidence="1">
    <location>
        <begin position="1"/>
        <end position="29"/>
    </location>
</feature>
<protein>
    <recommendedName>
        <fullName evidence="4">Peptidase C39-like domain-containing protein</fullName>
    </recommendedName>
</protein>
<dbReference type="AlphaFoldDB" id="A0A813KJL8"/>
<feature type="chain" id="PRO_5032527623" description="Peptidase C39-like domain-containing protein" evidence="1">
    <location>
        <begin position="30"/>
        <end position="334"/>
    </location>
</feature>
<keyword evidence="1" id="KW-0732">Signal</keyword>
<comment type="caution">
    <text evidence="2">The sequence shown here is derived from an EMBL/GenBank/DDBJ whole genome shotgun (WGS) entry which is preliminary data.</text>
</comment>
<evidence type="ECO:0008006" key="4">
    <source>
        <dbReference type="Google" id="ProtNLM"/>
    </source>
</evidence>
<gene>
    <name evidence="2" type="ORF">PGLA2088_LOCUS35341</name>
</gene>
<name>A0A813KJL8_POLGL</name>
<proteinExistence type="predicted"/>
<reference evidence="2" key="1">
    <citation type="submission" date="2021-02" db="EMBL/GenBank/DDBJ databases">
        <authorList>
            <person name="Dougan E. K."/>
            <person name="Rhodes N."/>
            <person name="Thang M."/>
            <person name="Chan C."/>
        </authorList>
    </citation>
    <scope>NUCLEOTIDE SEQUENCE</scope>
</reference>
<evidence type="ECO:0000256" key="1">
    <source>
        <dbReference type="SAM" id="SignalP"/>
    </source>
</evidence>
<accession>A0A813KJL8</accession>